<dbReference type="AlphaFoldDB" id="A0AAD6CNF4"/>
<keyword evidence="2" id="KW-1185">Reference proteome</keyword>
<evidence type="ECO:0000313" key="2">
    <source>
        <dbReference type="Proteomes" id="UP001220324"/>
    </source>
</evidence>
<dbReference type="EMBL" id="JAQIZZ010000007">
    <property type="protein sequence ID" value="KAJ5532060.1"/>
    <property type="molecule type" value="Genomic_DNA"/>
</dbReference>
<protein>
    <submittedName>
        <fullName evidence="1">Uncharacterized protein</fullName>
    </submittedName>
</protein>
<gene>
    <name evidence="1" type="ORF">N7494_008612</name>
</gene>
<comment type="caution">
    <text evidence="1">The sequence shown here is derived from an EMBL/GenBank/DDBJ whole genome shotgun (WGS) entry which is preliminary data.</text>
</comment>
<name>A0AAD6CNF4_9EURO</name>
<sequence>MPSLVLPRIAFLGLVGLLGLLLVHRTFQVASGSLSRIHARGLGVSPAAQGWEDQNLTALTVSPRDLATRANLLSFDTAVNKGSGLYCKCKAKWQLEFETDWTLQDELERYWSKEEYQRDDTTLVDSSVWLQEALTGLGLPYERSSNNGKDGKLEPQFWMQDKRWQTEVSVNGAVTRTEQKATFGFYISIMSPAAGLIIAENNHNPATMSGGRSPPLSKWSDVVYINWATLAKSTGNSVGNLKYLIRTHIVNPDTLNILKTVCSGPCPAWPGTSFDINQKKKSGVLINQNGLALLGTPNGGGAAWLLINHKQQLGVRKAPVSVTAWTTQGTDEIGDEEDWYHMVFQFST</sequence>
<organism evidence="1 2">
    <name type="scientific">Penicillium frequentans</name>
    <dbReference type="NCBI Taxonomy" id="3151616"/>
    <lineage>
        <taxon>Eukaryota</taxon>
        <taxon>Fungi</taxon>
        <taxon>Dikarya</taxon>
        <taxon>Ascomycota</taxon>
        <taxon>Pezizomycotina</taxon>
        <taxon>Eurotiomycetes</taxon>
        <taxon>Eurotiomycetidae</taxon>
        <taxon>Eurotiales</taxon>
        <taxon>Aspergillaceae</taxon>
        <taxon>Penicillium</taxon>
    </lineage>
</organism>
<proteinExistence type="predicted"/>
<accession>A0AAD6CNF4</accession>
<evidence type="ECO:0000313" key="1">
    <source>
        <dbReference type="EMBL" id="KAJ5532060.1"/>
    </source>
</evidence>
<reference evidence="1 2" key="1">
    <citation type="journal article" date="2023" name="IMA Fungus">
        <title>Comparative genomic study of the Penicillium genus elucidates a diverse pangenome and 15 lateral gene transfer events.</title>
        <authorList>
            <person name="Petersen C."/>
            <person name="Sorensen T."/>
            <person name="Nielsen M.R."/>
            <person name="Sondergaard T.E."/>
            <person name="Sorensen J.L."/>
            <person name="Fitzpatrick D.A."/>
            <person name="Frisvad J.C."/>
            <person name="Nielsen K.L."/>
        </authorList>
    </citation>
    <scope>NUCLEOTIDE SEQUENCE [LARGE SCALE GENOMIC DNA]</scope>
    <source>
        <strain evidence="1 2">IBT 35679</strain>
    </source>
</reference>
<dbReference type="Proteomes" id="UP001220324">
    <property type="component" value="Unassembled WGS sequence"/>
</dbReference>